<organism evidence="1 2">
    <name type="scientific">Psylliodes chrysocephalus</name>
    <dbReference type="NCBI Taxonomy" id="3402493"/>
    <lineage>
        <taxon>Eukaryota</taxon>
        <taxon>Metazoa</taxon>
        <taxon>Ecdysozoa</taxon>
        <taxon>Arthropoda</taxon>
        <taxon>Hexapoda</taxon>
        <taxon>Insecta</taxon>
        <taxon>Pterygota</taxon>
        <taxon>Neoptera</taxon>
        <taxon>Endopterygota</taxon>
        <taxon>Coleoptera</taxon>
        <taxon>Polyphaga</taxon>
        <taxon>Cucujiformia</taxon>
        <taxon>Chrysomeloidea</taxon>
        <taxon>Chrysomelidae</taxon>
        <taxon>Galerucinae</taxon>
        <taxon>Alticini</taxon>
        <taxon>Psylliodes</taxon>
    </lineage>
</organism>
<keyword evidence="2" id="KW-1185">Reference proteome</keyword>
<accession>A0A9P0CKU9</accession>
<dbReference type="PANTHER" id="PTHR10773:SF19">
    <property type="match status" value="1"/>
</dbReference>
<dbReference type="OrthoDB" id="6777657at2759"/>
<proteinExistence type="predicted"/>
<protein>
    <submittedName>
        <fullName evidence="1">Uncharacterized protein</fullName>
    </submittedName>
</protein>
<evidence type="ECO:0000313" key="2">
    <source>
        <dbReference type="Proteomes" id="UP001153636"/>
    </source>
</evidence>
<evidence type="ECO:0000313" key="1">
    <source>
        <dbReference type="EMBL" id="CAH1101340.1"/>
    </source>
</evidence>
<dbReference type="AlphaFoldDB" id="A0A9P0CKU9"/>
<name>A0A9P0CKU9_9CUCU</name>
<reference evidence="1" key="1">
    <citation type="submission" date="2022-01" db="EMBL/GenBank/DDBJ databases">
        <authorList>
            <person name="King R."/>
        </authorList>
    </citation>
    <scope>NUCLEOTIDE SEQUENCE</scope>
</reference>
<gene>
    <name evidence="1" type="ORF">PSYICH_LOCUS2610</name>
</gene>
<dbReference type="EMBL" id="OV651823">
    <property type="protein sequence ID" value="CAH1101340.1"/>
    <property type="molecule type" value="Genomic_DNA"/>
</dbReference>
<dbReference type="Proteomes" id="UP001153636">
    <property type="component" value="Chromosome 11"/>
</dbReference>
<sequence>MNLMPPKQLGSRCNGASCSKRNKKCSLFRDGKRQEIMQDFYSMKSLQLQRECIARYIKMEEIKQKTTQKEVFRRNKSNYYFLPLDGDELPVFKTFFNNTLPTTAKTISTTLSKKSTTGIIEKEQIGGRYKLQVDRELHLINVISEHINKFGRVESHYCRQNLTREYLHENFSLLKMFSMYLSNESGPLMKGAYSVNRKYSNL</sequence>
<dbReference type="PANTHER" id="PTHR10773">
    <property type="entry name" value="DNA-DIRECTED RNA POLYMERASES I, II, AND III SUBUNIT RPABC2"/>
    <property type="match status" value="1"/>
</dbReference>